<protein>
    <submittedName>
        <fullName evidence="2">Uncharacterized protein</fullName>
    </submittedName>
</protein>
<reference evidence="2 3" key="1">
    <citation type="submission" date="2024-12" db="EMBL/GenBank/DDBJ databases">
        <authorList>
            <person name="Li X."/>
            <person name="Zhang D."/>
        </authorList>
    </citation>
    <scope>NUCLEOTIDE SEQUENCE [LARGE SCALE GENOMIC DNA]</scope>
    <source>
        <strain evidence="2 3">JCM19602</strain>
    </source>
</reference>
<evidence type="ECO:0000313" key="2">
    <source>
        <dbReference type="EMBL" id="MFL8935914.1"/>
    </source>
</evidence>
<sequence>MKQLTQTQLQQMIIHYKSELHKYQQKCRALETEPMAQLLTTIKSELSRVQTENETHAKEAKEWRSKYEFTSQELNEKLKTVKSMQTEYNRLQSELRIIKKALIKEKKMNYNNCSLAMHLESDIHSLKNTIKRLEDESTSLHINVAFICEDLRKEQIKTHFTEKLLLVTEISIYEAAQKMLDQQKIEQLISNTRSEKEALMKKLESFNKVNTELRRHKSHTEQQLEEEREKVRLLEEIVQQERKQKSELAHALLSFRKKFEKMQSITRYKDNEQKYE</sequence>
<accession>A0ABW8VKJ8</accession>
<feature type="coiled-coil region" evidence="1">
    <location>
        <begin position="182"/>
        <end position="244"/>
    </location>
</feature>
<dbReference type="Proteomes" id="UP001628668">
    <property type="component" value="Unassembled WGS sequence"/>
</dbReference>
<gene>
    <name evidence="2" type="ORF">ACKA06_03845</name>
</gene>
<comment type="caution">
    <text evidence="2">The sequence shown here is derived from an EMBL/GenBank/DDBJ whole genome shotgun (WGS) entry which is preliminary data.</text>
</comment>
<dbReference type="EMBL" id="JBJOSA010000002">
    <property type="protein sequence ID" value="MFL8935914.1"/>
    <property type="molecule type" value="Genomic_DNA"/>
</dbReference>
<evidence type="ECO:0000313" key="3">
    <source>
        <dbReference type="Proteomes" id="UP001628668"/>
    </source>
</evidence>
<feature type="coiled-coil region" evidence="1">
    <location>
        <begin position="74"/>
        <end position="143"/>
    </location>
</feature>
<dbReference type="RefSeq" id="WP_411159017.1">
    <property type="nucleotide sequence ID" value="NZ_JBJOSA010000002.1"/>
</dbReference>
<organism evidence="2 3">
    <name type="scientific">Rossellomorea oryzaecorticis</name>
    <dbReference type="NCBI Taxonomy" id="1396505"/>
    <lineage>
        <taxon>Bacteria</taxon>
        <taxon>Bacillati</taxon>
        <taxon>Bacillota</taxon>
        <taxon>Bacilli</taxon>
        <taxon>Bacillales</taxon>
        <taxon>Bacillaceae</taxon>
        <taxon>Rossellomorea</taxon>
    </lineage>
</organism>
<keyword evidence="3" id="KW-1185">Reference proteome</keyword>
<proteinExistence type="predicted"/>
<keyword evidence="1" id="KW-0175">Coiled coil</keyword>
<name>A0ABW8VKJ8_9BACI</name>
<evidence type="ECO:0000256" key="1">
    <source>
        <dbReference type="SAM" id="Coils"/>
    </source>
</evidence>